<feature type="transmembrane region" description="Helical" evidence="9">
    <location>
        <begin position="407"/>
        <end position="424"/>
    </location>
</feature>
<keyword evidence="3" id="KW-1003">Cell membrane</keyword>
<evidence type="ECO:0000256" key="5">
    <source>
        <dbReference type="ARBA" id="ARBA00022692"/>
    </source>
</evidence>
<feature type="transmembrane region" description="Helical" evidence="9">
    <location>
        <begin position="162"/>
        <end position="183"/>
    </location>
</feature>
<keyword evidence="7 9" id="KW-0472">Membrane</keyword>
<dbReference type="EMBL" id="JAFBDQ010000001">
    <property type="protein sequence ID" value="MBM7555177.1"/>
    <property type="molecule type" value="Genomic_DNA"/>
</dbReference>
<evidence type="ECO:0000256" key="3">
    <source>
        <dbReference type="ARBA" id="ARBA00022475"/>
    </source>
</evidence>
<feature type="transmembrane region" description="Helical" evidence="9">
    <location>
        <begin position="41"/>
        <end position="57"/>
    </location>
</feature>
<evidence type="ECO:0000256" key="8">
    <source>
        <dbReference type="ARBA" id="ARBA00035655"/>
    </source>
</evidence>
<feature type="transmembrane region" description="Helical" evidence="9">
    <location>
        <begin position="339"/>
        <end position="355"/>
    </location>
</feature>
<feature type="transmembrane region" description="Helical" evidence="9">
    <location>
        <begin position="367"/>
        <end position="387"/>
    </location>
</feature>
<evidence type="ECO:0000256" key="4">
    <source>
        <dbReference type="ARBA" id="ARBA00022519"/>
    </source>
</evidence>
<evidence type="ECO:0000256" key="1">
    <source>
        <dbReference type="ARBA" id="ARBA00004429"/>
    </source>
</evidence>
<keyword evidence="6 9" id="KW-1133">Transmembrane helix</keyword>
<dbReference type="InterPro" id="IPR007272">
    <property type="entry name" value="Sulf_transp_TsuA/YedE"/>
</dbReference>
<comment type="subcellular location">
    <subcellularLocation>
        <location evidence="1">Cell inner membrane</location>
        <topology evidence="1">Multi-pass membrane protein</topology>
    </subcellularLocation>
</comment>
<dbReference type="GO" id="GO:0005886">
    <property type="term" value="C:plasma membrane"/>
    <property type="evidence" value="ECO:0007669"/>
    <property type="project" value="UniProtKB-SubCell"/>
</dbReference>
<proteinExistence type="inferred from homology"/>
<protein>
    <submittedName>
        <fullName evidence="10">Membrane protein YedE/YeeE</fullName>
    </submittedName>
</protein>
<dbReference type="AlphaFoldDB" id="A0A938XN93"/>
<evidence type="ECO:0000256" key="9">
    <source>
        <dbReference type="SAM" id="Phobius"/>
    </source>
</evidence>
<dbReference type="Pfam" id="PF04143">
    <property type="entry name" value="Sulf_transp"/>
    <property type="match status" value="1"/>
</dbReference>
<dbReference type="RefSeq" id="WP_204699911.1">
    <property type="nucleotide sequence ID" value="NZ_JAFBDQ010000001.1"/>
</dbReference>
<evidence type="ECO:0000313" key="10">
    <source>
        <dbReference type="EMBL" id="MBM7555177.1"/>
    </source>
</evidence>
<organism evidence="10 11">
    <name type="scientific">Halanaerobacter jeridensis</name>
    <dbReference type="NCBI Taxonomy" id="706427"/>
    <lineage>
        <taxon>Bacteria</taxon>
        <taxon>Bacillati</taxon>
        <taxon>Bacillota</taxon>
        <taxon>Clostridia</taxon>
        <taxon>Halanaerobiales</taxon>
        <taxon>Halobacteroidaceae</taxon>
        <taxon>Halanaerobacter</taxon>
    </lineage>
</organism>
<feature type="transmembrane region" description="Helical" evidence="9">
    <location>
        <begin position="271"/>
        <end position="288"/>
    </location>
</feature>
<evidence type="ECO:0000313" key="11">
    <source>
        <dbReference type="Proteomes" id="UP000774000"/>
    </source>
</evidence>
<keyword evidence="2" id="KW-0813">Transport</keyword>
<keyword evidence="11" id="KW-1185">Reference proteome</keyword>
<dbReference type="Proteomes" id="UP000774000">
    <property type="component" value="Unassembled WGS sequence"/>
</dbReference>
<feature type="transmembrane region" description="Helical" evidence="9">
    <location>
        <begin position="18"/>
        <end position="35"/>
    </location>
</feature>
<reference evidence="10" key="1">
    <citation type="submission" date="2021-01" db="EMBL/GenBank/DDBJ databases">
        <title>Genomic Encyclopedia of Type Strains, Phase IV (KMG-IV): sequencing the most valuable type-strain genomes for metagenomic binning, comparative biology and taxonomic classification.</title>
        <authorList>
            <person name="Goeker M."/>
        </authorList>
    </citation>
    <scope>NUCLEOTIDE SEQUENCE</scope>
    <source>
        <strain evidence="10">DSM 23230</strain>
    </source>
</reference>
<accession>A0A938XN93</accession>
<comment type="similarity">
    <text evidence="8">Belongs to the TsuA/YedE (TC 9.B.102) family.</text>
</comment>
<feature type="transmembrane region" description="Helical" evidence="9">
    <location>
        <begin position="129"/>
        <end position="150"/>
    </location>
</feature>
<dbReference type="PANTHER" id="PTHR30574">
    <property type="entry name" value="INNER MEMBRANE PROTEIN YEDE"/>
    <property type="match status" value="1"/>
</dbReference>
<dbReference type="PANTHER" id="PTHR30574:SF1">
    <property type="entry name" value="SULPHUR TRANSPORT DOMAIN-CONTAINING PROTEIN"/>
    <property type="match status" value="1"/>
</dbReference>
<evidence type="ECO:0000256" key="7">
    <source>
        <dbReference type="ARBA" id="ARBA00023136"/>
    </source>
</evidence>
<feature type="transmembrane region" description="Helical" evidence="9">
    <location>
        <begin position="77"/>
        <end position="98"/>
    </location>
</feature>
<name>A0A938XN93_9FIRM</name>
<comment type="caution">
    <text evidence="10">The sequence shown here is derived from an EMBL/GenBank/DDBJ whole genome shotgun (WGS) entry which is preliminary data.</text>
</comment>
<evidence type="ECO:0000256" key="2">
    <source>
        <dbReference type="ARBA" id="ARBA00022448"/>
    </source>
</evidence>
<gene>
    <name evidence="10" type="ORF">JOC47_000001</name>
</gene>
<feature type="transmembrane region" description="Helical" evidence="9">
    <location>
        <begin position="203"/>
        <end position="224"/>
    </location>
</feature>
<evidence type="ECO:0000256" key="6">
    <source>
        <dbReference type="ARBA" id="ARBA00022989"/>
    </source>
</evidence>
<sequence length="439" mass="47312">MKKESIETAKQNFDGKQVLISIIALILLGAFGTSLATKNQMLGIFLVTGIIFGYILTRARFGFAGGVKQPYMTGNSALVKGLLVTFAVTIIATAGVHWGTMVLDGASVAEVAVKGGAHPAPGSNAVKPLNLAVIIGGFVFGIGMIMAGGCASGTLADLGEGAVRSAIALFFFALGAVIGRWARYTFDKSSLADFSTTIYLPEVFGYLGAILLSVFFLVILYVIVKKYESMRKKDGSYQEIEYSPEQRPVEETDDFGLFNYETYHKFFVERWDYITGGLLIAVMFIFVMNTTGTDWGITGAYTYWGVAILQKLGMNFANSPIYSGIAETVNNGLLNHAGTLRNLGIIFGSALALLLGSKFKLKYNFRFYDAAMYAIGGLFMGFGARFAKGCNIGALYAAISSFSLHGWAFLIALSLGGITGLMYFEGKLNIIPNRNLSNN</sequence>
<keyword evidence="4" id="KW-0997">Cell inner membrane</keyword>
<keyword evidence="5 9" id="KW-0812">Transmembrane</keyword>